<sequence>MSKLLPQRVGPFLVLKLINGNAYVLDMPEEFDGSCTFNVLDLSLFDVESYLNQGNQDDSQRNLVGTTRESLPRPLARCRLKKLEAKVQRNKDLLKGKEESKARSTLFTLSNPPLFKGVYVLDRAQNWIKEVNKIFHAIERRKSQNFDTYVLVVEAKYWWENIHVSMEAKGCSITLENFKGAFLEKYLLEDVRNKK</sequence>
<dbReference type="OrthoDB" id="1433902at2759"/>
<evidence type="ECO:0000259" key="1">
    <source>
        <dbReference type="Pfam" id="PF24626"/>
    </source>
</evidence>
<dbReference type="Pfam" id="PF24626">
    <property type="entry name" value="SH3_Tf2-1"/>
    <property type="match status" value="1"/>
</dbReference>
<dbReference type="AlphaFoldDB" id="A0A371G4X3"/>
<feature type="non-terminal residue" evidence="2">
    <location>
        <position position="1"/>
    </location>
</feature>
<organism evidence="2 3">
    <name type="scientific">Mucuna pruriens</name>
    <name type="common">Velvet bean</name>
    <name type="synonym">Dolichos pruriens</name>
    <dbReference type="NCBI Taxonomy" id="157652"/>
    <lineage>
        <taxon>Eukaryota</taxon>
        <taxon>Viridiplantae</taxon>
        <taxon>Streptophyta</taxon>
        <taxon>Embryophyta</taxon>
        <taxon>Tracheophyta</taxon>
        <taxon>Spermatophyta</taxon>
        <taxon>Magnoliopsida</taxon>
        <taxon>eudicotyledons</taxon>
        <taxon>Gunneridae</taxon>
        <taxon>Pentapetalae</taxon>
        <taxon>rosids</taxon>
        <taxon>fabids</taxon>
        <taxon>Fabales</taxon>
        <taxon>Fabaceae</taxon>
        <taxon>Papilionoideae</taxon>
        <taxon>50 kb inversion clade</taxon>
        <taxon>NPAAA clade</taxon>
        <taxon>indigoferoid/millettioid clade</taxon>
        <taxon>Phaseoleae</taxon>
        <taxon>Mucuna</taxon>
    </lineage>
</organism>
<gene>
    <name evidence="2" type="ORF">CR513_33174</name>
</gene>
<proteinExistence type="predicted"/>
<reference evidence="2" key="1">
    <citation type="submission" date="2018-05" db="EMBL/GenBank/DDBJ databases">
        <title>Draft genome of Mucuna pruriens seed.</title>
        <authorList>
            <person name="Nnadi N.E."/>
            <person name="Vos R."/>
            <person name="Hasami M.H."/>
            <person name="Devisetty U.K."/>
            <person name="Aguiy J.C."/>
        </authorList>
    </citation>
    <scope>NUCLEOTIDE SEQUENCE [LARGE SCALE GENOMIC DNA]</scope>
    <source>
        <strain evidence="2">JCA_2017</strain>
    </source>
</reference>
<dbReference type="InterPro" id="IPR056924">
    <property type="entry name" value="SH3_Tf2-1"/>
</dbReference>
<comment type="caution">
    <text evidence="2">The sequence shown here is derived from an EMBL/GenBank/DDBJ whole genome shotgun (WGS) entry which is preliminary data.</text>
</comment>
<accession>A0A371G4X3</accession>
<name>A0A371G4X3_MUCPR</name>
<evidence type="ECO:0000313" key="2">
    <source>
        <dbReference type="EMBL" id="RDX85604.1"/>
    </source>
</evidence>
<evidence type="ECO:0000313" key="3">
    <source>
        <dbReference type="Proteomes" id="UP000257109"/>
    </source>
</evidence>
<feature type="domain" description="Tf2-1-like SH3-like" evidence="1">
    <location>
        <begin position="2"/>
        <end position="43"/>
    </location>
</feature>
<protein>
    <recommendedName>
        <fullName evidence="1">Tf2-1-like SH3-like domain-containing protein</fullName>
    </recommendedName>
</protein>
<keyword evidence="3" id="KW-1185">Reference proteome</keyword>
<dbReference type="Proteomes" id="UP000257109">
    <property type="component" value="Unassembled WGS sequence"/>
</dbReference>
<dbReference type="EMBL" id="QJKJ01006748">
    <property type="protein sequence ID" value="RDX85604.1"/>
    <property type="molecule type" value="Genomic_DNA"/>
</dbReference>